<dbReference type="OrthoDB" id="9794572at2"/>
<name>A0A2T7BFE8_9BACT</name>
<comment type="caution">
    <text evidence="1">The sequence shown here is derived from an EMBL/GenBank/DDBJ whole genome shotgun (WGS) entry which is preliminary data.</text>
</comment>
<dbReference type="PANTHER" id="PTHR35279">
    <property type="match status" value="1"/>
</dbReference>
<proteinExistence type="predicted"/>
<dbReference type="Gene3D" id="2.115.10.20">
    <property type="entry name" value="Glycosyl hydrolase domain, family 43"/>
    <property type="match status" value="1"/>
</dbReference>
<evidence type="ECO:0000313" key="2">
    <source>
        <dbReference type="Proteomes" id="UP000244450"/>
    </source>
</evidence>
<reference evidence="1 2" key="1">
    <citation type="submission" date="2018-04" db="EMBL/GenBank/DDBJ databases">
        <title>Chitinophaga fuyangensis sp. nov., isolated from soil in a chemical factory.</title>
        <authorList>
            <person name="Chen K."/>
        </authorList>
    </citation>
    <scope>NUCLEOTIDE SEQUENCE [LARGE SCALE GENOMIC DNA]</scope>
    <source>
        <strain evidence="1 2">LY-1</strain>
    </source>
</reference>
<dbReference type="EMBL" id="QCYK01000002">
    <property type="protein sequence ID" value="PUZ25012.1"/>
    <property type="molecule type" value="Genomic_DNA"/>
</dbReference>
<dbReference type="SUPFAM" id="SSF75005">
    <property type="entry name" value="Arabinanase/levansucrase/invertase"/>
    <property type="match status" value="1"/>
</dbReference>
<dbReference type="PANTHER" id="PTHR35279:SF1">
    <property type="entry name" value="ARABINANASE_LEVANSUCRASE_INVERTASE"/>
    <property type="match status" value="1"/>
</dbReference>
<dbReference type="InterPro" id="IPR023296">
    <property type="entry name" value="Glyco_hydro_beta-prop_sf"/>
</dbReference>
<gene>
    <name evidence="1" type="ORF">DCC81_11910</name>
</gene>
<keyword evidence="2" id="KW-1185">Reference proteome</keyword>
<dbReference type="RefSeq" id="WP_108686849.1">
    <property type="nucleotide sequence ID" value="NZ_QCYK01000002.1"/>
</dbReference>
<accession>A0A2T7BFE8</accession>
<organism evidence="1 2">
    <name type="scientific">Chitinophaga parva</name>
    <dbReference type="NCBI Taxonomy" id="2169414"/>
    <lineage>
        <taxon>Bacteria</taxon>
        <taxon>Pseudomonadati</taxon>
        <taxon>Bacteroidota</taxon>
        <taxon>Chitinophagia</taxon>
        <taxon>Chitinophagales</taxon>
        <taxon>Chitinophagaceae</taxon>
        <taxon>Chitinophaga</taxon>
    </lineage>
</organism>
<sequence length="564" mass="61299">MKITSIFILTFLPLFALGQGILNQIPTSNEYVGIGGKKWLLLPDDTLITTATNVSPERQLAMKNGSIYRYSALLHRWVKQADSPSPNIQLVGSNGSADLIDNSLQFATRTQGTFVNRQAGLLSFLYDSSFTVLSPNGIGWEGNLIGLGFDVAYDPALSKYVMLYSSWNGNGDVNIGTESIGAATSTDLYNWSKYNENPVFQYSATPGTFDSAGVTFPQVIFDPTDSTWHMYYVGFPNLGFEKGQSKIGHATAKSLLGPWTRSSTPALTAPAGFLQNGDYIFRPCVAKYRNKYYMFFNGGPYGDERLGYATSSSAAGPWTVSDTTLFTSNIAPWNVDAFASDPELLQQGDYFYLLYWGRGPSSSTNYNIGVLWTTVDNFPNGWKPYSQPITFPGSSNLALRPLTVIRDGKTFMFFSNATLSTGSIKMAYYNNDRLPSLIKTSRLYTDAFNYRALQTNVQNSGSFATWDFLFNGARRAYVGFNNTNSTLTLGLATGSAGGETETPVITLTPGTIQLGSVKIITGSGSPQSVVSAPVGSIFLRTDGGSTSTLYIKESGSGNTGWIAK</sequence>
<evidence type="ECO:0008006" key="3">
    <source>
        <dbReference type="Google" id="ProtNLM"/>
    </source>
</evidence>
<protein>
    <recommendedName>
        <fullName evidence="3">Glycosyl hydrolase family 32 N-terminal domain-containing protein</fullName>
    </recommendedName>
</protein>
<evidence type="ECO:0000313" key="1">
    <source>
        <dbReference type="EMBL" id="PUZ25012.1"/>
    </source>
</evidence>
<dbReference type="AlphaFoldDB" id="A0A2T7BFE8"/>
<dbReference type="Proteomes" id="UP000244450">
    <property type="component" value="Unassembled WGS sequence"/>
</dbReference>